<keyword evidence="1" id="KW-0833">Ubl conjugation pathway</keyword>
<dbReference type="GO" id="GO:0005576">
    <property type="term" value="C:extracellular region"/>
    <property type="evidence" value="ECO:0007669"/>
    <property type="project" value="UniProtKB-UniRule"/>
</dbReference>
<dbReference type="GO" id="GO:0004842">
    <property type="term" value="F:ubiquitin-protein transferase activity"/>
    <property type="evidence" value="ECO:0007669"/>
    <property type="project" value="InterPro"/>
</dbReference>
<evidence type="ECO:0000259" key="2">
    <source>
        <dbReference type="PROSITE" id="PS52053"/>
    </source>
</evidence>
<accession>A0A443ZJI3</accession>
<dbReference type="GO" id="GO:0016567">
    <property type="term" value="P:protein ubiquitination"/>
    <property type="evidence" value="ECO:0007669"/>
    <property type="project" value="InterPro"/>
</dbReference>
<dbReference type="AlphaFoldDB" id="A0A443ZJI3"/>
<evidence type="ECO:0000256" key="1">
    <source>
        <dbReference type="PROSITE-ProRule" id="PRU01398"/>
    </source>
</evidence>
<reference evidence="3 4" key="1">
    <citation type="submission" date="2018-06" db="EMBL/GenBank/DDBJ databases">
        <title>Bacteria isolated from soil of Wuhan.</title>
        <authorList>
            <person name="Wei X."/>
            <person name="Chunhua H."/>
        </authorList>
    </citation>
    <scope>NUCLEOTIDE SEQUENCE [LARGE SCALE GENOMIC DNA]</scope>
    <source>
        <strain evidence="4">xwS2</strain>
    </source>
</reference>
<comment type="similarity">
    <text evidence="1">Belongs to the LRR-containing bacterial E3 ligase family.</text>
</comment>
<dbReference type="OrthoDB" id="1467561at2"/>
<dbReference type="Gene3D" id="1.20.58.360">
    <property type="entry name" value="Shigella T3SS effector IpaH defines"/>
    <property type="match status" value="1"/>
</dbReference>
<dbReference type="PROSITE" id="PS52053">
    <property type="entry name" value="NEL"/>
    <property type="match status" value="1"/>
</dbReference>
<gene>
    <name evidence="3" type="ORF">DM813_22565</name>
</gene>
<sequence length="125" mass="14060">MGVRESPDLPAQSGGMLFAQVAGVDAARIERAHKRVLDAETTEQLATWQVQREFWQEHLERTEQARLEVADAPFHQRLNTLLEEAETVPEAEYLARVNVINDERQVACQALLLQLTREALASNPG</sequence>
<dbReference type="InterPro" id="IPR029487">
    <property type="entry name" value="NEL_dom"/>
</dbReference>
<proteinExistence type="inferred from homology"/>
<dbReference type="Pfam" id="PF14496">
    <property type="entry name" value="NEL"/>
    <property type="match status" value="1"/>
</dbReference>
<organism evidence="3 4">
    <name type="scientific">Pseudomonas alkylphenolica</name>
    <dbReference type="NCBI Taxonomy" id="237609"/>
    <lineage>
        <taxon>Bacteria</taxon>
        <taxon>Pseudomonadati</taxon>
        <taxon>Pseudomonadota</taxon>
        <taxon>Gammaproteobacteria</taxon>
        <taxon>Pseudomonadales</taxon>
        <taxon>Pseudomonadaceae</taxon>
        <taxon>Pseudomonas</taxon>
    </lineage>
</organism>
<evidence type="ECO:0000313" key="4">
    <source>
        <dbReference type="Proteomes" id="UP000288983"/>
    </source>
</evidence>
<dbReference type="Proteomes" id="UP000288983">
    <property type="component" value="Unassembled WGS sequence"/>
</dbReference>
<feature type="domain" description="NEL" evidence="2">
    <location>
        <begin position="1"/>
        <end position="125"/>
    </location>
</feature>
<evidence type="ECO:0000313" key="3">
    <source>
        <dbReference type="EMBL" id="RWU19104.1"/>
    </source>
</evidence>
<protein>
    <recommendedName>
        <fullName evidence="2">NEL domain-containing protein</fullName>
    </recommendedName>
</protein>
<comment type="caution">
    <text evidence="3">The sequence shown here is derived from an EMBL/GenBank/DDBJ whole genome shotgun (WGS) entry which is preliminary data.</text>
</comment>
<keyword evidence="1" id="KW-0964">Secreted</keyword>
<comment type="caution">
    <text evidence="1">Lacks conserved residue(s) required for the propagation of feature annotation.</text>
</comment>
<name>A0A443ZJI3_9PSED</name>
<keyword evidence="1" id="KW-1035">Host cytoplasm</keyword>
<dbReference type="EMBL" id="QJRG01000048">
    <property type="protein sequence ID" value="RWU19104.1"/>
    <property type="molecule type" value="Genomic_DNA"/>
</dbReference>